<feature type="chain" id="PRO_5047280740" evidence="1">
    <location>
        <begin position="18"/>
        <end position="136"/>
    </location>
</feature>
<dbReference type="EMBL" id="BAABUK010000019">
    <property type="protein sequence ID" value="GAA5814122.1"/>
    <property type="molecule type" value="Genomic_DNA"/>
</dbReference>
<evidence type="ECO:0000256" key="1">
    <source>
        <dbReference type="SAM" id="SignalP"/>
    </source>
</evidence>
<evidence type="ECO:0000313" key="3">
    <source>
        <dbReference type="Proteomes" id="UP001473302"/>
    </source>
</evidence>
<name>A0ABP9Z4Y8_9FUNG</name>
<organism evidence="2 3">
    <name type="scientific">Mucor flavus</name>
    <dbReference type="NCBI Taxonomy" id="439312"/>
    <lineage>
        <taxon>Eukaryota</taxon>
        <taxon>Fungi</taxon>
        <taxon>Fungi incertae sedis</taxon>
        <taxon>Mucoromycota</taxon>
        <taxon>Mucoromycotina</taxon>
        <taxon>Mucoromycetes</taxon>
        <taxon>Mucorales</taxon>
        <taxon>Mucorineae</taxon>
        <taxon>Mucoraceae</taxon>
        <taxon>Mucor</taxon>
    </lineage>
</organism>
<gene>
    <name evidence="2" type="ORF">MFLAVUS_007612</name>
</gene>
<keyword evidence="3" id="KW-1185">Reference proteome</keyword>
<reference evidence="2 3" key="1">
    <citation type="submission" date="2024-04" db="EMBL/GenBank/DDBJ databases">
        <title>genome sequences of Mucor flavus KT1a and Helicostylum pulchrum KT1b strains isolated from the surface of a dry-aged beef.</title>
        <authorList>
            <person name="Toyotome T."/>
            <person name="Hosono M."/>
            <person name="Torimaru M."/>
            <person name="Fukuda K."/>
            <person name="Mikami N."/>
        </authorList>
    </citation>
    <scope>NUCLEOTIDE SEQUENCE [LARGE SCALE GENOMIC DNA]</scope>
    <source>
        <strain evidence="2 3">KT1a</strain>
    </source>
</reference>
<evidence type="ECO:0000313" key="2">
    <source>
        <dbReference type="EMBL" id="GAA5814122.1"/>
    </source>
</evidence>
<feature type="signal peptide" evidence="1">
    <location>
        <begin position="1"/>
        <end position="17"/>
    </location>
</feature>
<protein>
    <submittedName>
        <fullName evidence="2">Uncharacterized protein</fullName>
    </submittedName>
</protein>
<accession>A0ABP9Z4Y8</accession>
<keyword evidence="1" id="KW-0732">Signal</keyword>
<comment type="caution">
    <text evidence="2">The sequence shown here is derived from an EMBL/GenBank/DDBJ whole genome shotgun (WGS) entry which is preliminary data.</text>
</comment>
<proteinExistence type="predicted"/>
<sequence>MKLLLLGFLLLVSYAHAFCVYNEMDSDTIWVRQMPAHTGGTYSSQSIDPGEKECCHFTSYDCNTSRDPDTTLELAFQTSYHGVARDFMFIVTLPAGGWVELRAAGSDTPEVFVFTAAGDRYSHDLQINPKGVLLLK</sequence>
<dbReference type="Proteomes" id="UP001473302">
    <property type="component" value="Unassembled WGS sequence"/>
</dbReference>